<evidence type="ECO:0000256" key="6">
    <source>
        <dbReference type="ARBA" id="ARBA00023136"/>
    </source>
</evidence>
<reference evidence="9 10" key="1">
    <citation type="journal article" date="2024" name="G3 (Bethesda)">
        <title>Genome assembly of Hibiscus sabdariffa L. provides insights into metabolisms of medicinal natural products.</title>
        <authorList>
            <person name="Kim T."/>
        </authorList>
    </citation>
    <scope>NUCLEOTIDE SEQUENCE [LARGE SCALE GENOMIC DNA]</scope>
    <source>
        <strain evidence="9">TK-2024</strain>
        <tissue evidence="9">Old leaves</tissue>
    </source>
</reference>
<dbReference type="PANTHER" id="PTHR31204">
    <property type="entry name" value="SIGMA INTRACELLULAR RECEPTOR 2"/>
    <property type="match status" value="1"/>
</dbReference>
<gene>
    <name evidence="9" type="ORF">V6N11_075391</name>
</gene>
<feature type="transmembrane region" description="Helical" evidence="7">
    <location>
        <begin position="63"/>
        <end position="86"/>
    </location>
</feature>
<protein>
    <recommendedName>
        <fullName evidence="8">EXPERA domain-containing protein</fullName>
    </recommendedName>
</protein>
<dbReference type="InterPro" id="IPR051987">
    <property type="entry name" value="Sigma-2_receptor-like"/>
</dbReference>
<feature type="transmembrane region" description="Helical" evidence="7">
    <location>
        <begin position="12"/>
        <end position="42"/>
    </location>
</feature>
<proteinExistence type="inferred from homology"/>
<evidence type="ECO:0000259" key="8">
    <source>
        <dbReference type="PROSITE" id="PS51751"/>
    </source>
</evidence>
<keyword evidence="6 7" id="KW-0472">Membrane</keyword>
<dbReference type="InterPro" id="IPR016964">
    <property type="entry name" value="Sigma2_recept"/>
</dbReference>
<comment type="caution">
    <text evidence="9">The sequence shown here is derived from an EMBL/GenBank/DDBJ whole genome shotgun (WGS) entry which is preliminary data.</text>
</comment>
<keyword evidence="5 7" id="KW-1133">Transmembrane helix</keyword>
<evidence type="ECO:0000256" key="5">
    <source>
        <dbReference type="ARBA" id="ARBA00022989"/>
    </source>
</evidence>
<evidence type="ECO:0000256" key="2">
    <source>
        <dbReference type="ARBA" id="ARBA00009096"/>
    </source>
</evidence>
<feature type="transmembrane region" description="Helical" evidence="7">
    <location>
        <begin position="92"/>
        <end position="113"/>
    </location>
</feature>
<evidence type="ECO:0000256" key="3">
    <source>
        <dbReference type="ARBA" id="ARBA00022692"/>
    </source>
</evidence>
<dbReference type="PANTHER" id="PTHR31204:SF1">
    <property type="entry name" value="SIGMA INTRACELLULAR RECEPTOR 2"/>
    <property type="match status" value="1"/>
</dbReference>
<sequence length="167" mass="18439">MGFLCKAVDTLLLVAFTVMLFAGPLIDAQLVFPVTAFPEVLVRLKQRYVEEYQDYLMAEKPHFFVALVWFELIFQWPLVLLNIYGILASKPWFNTTCLIYGASVITAMTALLGELLGSQKASDKLLAMYSPFMGLGVLALLRGLVPHSAKSVAVGKKPAALARKKKA</sequence>
<dbReference type="EMBL" id="JBBPBN010000026">
    <property type="protein sequence ID" value="KAK9008500.1"/>
    <property type="molecule type" value="Genomic_DNA"/>
</dbReference>
<evidence type="ECO:0000313" key="9">
    <source>
        <dbReference type="EMBL" id="KAK9008500.1"/>
    </source>
</evidence>
<feature type="domain" description="EXPERA" evidence="8">
    <location>
        <begin position="8"/>
        <end position="140"/>
    </location>
</feature>
<dbReference type="InterPro" id="IPR033118">
    <property type="entry name" value="EXPERA"/>
</dbReference>
<dbReference type="PROSITE" id="PS51751">
    <property type="entry name" value="EXPERA"/>
    <property type="match status" value="1"/>
</dbReference>
<keyword evidence="3 7" id="KW-0812">Transmembrane</keyword>
<dbReference type="Proteomes" id="UP001396334">
    <property type="component" value="Unassembled WGS sequence"/>
</dbReference>
<evidence type="ECO:0000256" key="7">
    <source>
        <dbReference type="PIRNR" id="PIRNR031032"/>
    </source>
</evidence>
<keyword evidence="10" id="KW-1185">Reference proteome</keyword>
<keyword evidence="4" id="KW-0256">Endoplasmic reticulum</keyword>
<feature type="transmembrane region" description="Helical" evidence="7">
    <location>
        <begin position="125"/>
        <end position="145"/>
    </location>
</feature>
<evidence type="ECO:0000256" key="1">
    <source>
        <dbReference type="ARBA" id="ARBA00004477"/>
    </source>
</evidence>
<evidence type="ECO:0000313" key="10">
    <source>
        <dbReference type="Proteomes" id="UP001396334"/>
    </source>
</evidence>
<evidence type="ECO:0000256" key="4">
    <source>
        <dbReference type="ARBA" id="ARBA00022824"/>
    </source>
</evidence>
<dbReference type="Pfam" id="PF05241">
    <property type="entry name" value="EBP"/>
    <property type="match status" value="1"/>
</dbReference>
<comment type="subcellular location">
    <subcellularLocation>
        <location evidence="1">Endoplasmic reticulum membrane</location>
        <topology evidence="1">Multi-pass membrane protein</topology>
    </subcellularLocation>
</comment>
<accession>A0ABR2R6E5</accession>
<name>A0ABR2R6E5_9ROSI</name>
<organism evidence="9 10">
    <name type="scientific">Hibiscus sabdariffa</name>
    <name type="common">roselle</name>
    <dbReference type="NCBI Taxonomy" id="183260"/>
    <lineage>
        <taxon>Eukaryota</taxon>
        <taxon>Viridiplantae</taxon>
        <taxon>Streptophyta</taxon>
        <taxon>Embryophyta</taxon>
        <taxon>Tracheophyta</taxon>
        <taxon>Spermatophyta</taxon>
        <taxon>Magnoliopsida</taxon>
        <taxon>eudicotyledons</taxon>
        <taxon>Gunneridae</taxon>
        <taxon>Pentapetalae</taxon>
        <taxon>rosids</taxon>
        <taxon>malvids</taxon>
        <taxon>Malvales</taxon>
        <taxon>Malvaceae</taxon>
        <taxon>Malvoideae</taxon>
        <taxon>Hibiscus</taxon>
    </lineage>
</organism>
<dbReference type="PIRSF" id="PIRSF031032">
    <property type="entry name" value="TMP_97_prd"/>
    <property type="match status" value="1"/>
</dbReference>
<comment type="similarity">
    <text evidence="2">Belongs to the TMEM97/sigma-2 receptor family.</text>
</comment>